<gene>
    <name evidence="2" type="ORF">ACFO0K_07370</name>
</gene>
<protein>
    <recommendedName>
        <fullName evidence="4">Copper resistance protein D domain-containing protein</fullName>
    </recommendedName>
</protein>
<dbReference type="RefSeq" id="WP_344228287.1">
    <property type="nucleotide sequence ID" value="NZ_BAAALH010000002.1"/>
</dbReference>
<reference evidence="3" key="1">
    <citation type="journal article" date="2019" name="Int. J. Syst. Evol. Microbiol.">
        <title>The Global Catalogue of Microorganisms (GCM) 10K type strain sequencing project: providing services to taxonomists for standard genome sequencing and annotation.</title>
        <authorList>
            <consortium name="The Broad Institute Genomics Platform"/>
            <consortium name="The Broad Institute Genome Sequencing Center for Infectious Disease"/>
            <person name="Wu L."/>
            <person name="Ma J."/>
        </authorList>
    </citation>
    <scope>NUCLEOTIDE SEQUENCE [LARGE SCALE GENOMIC DNA]</scope>
    <source>
        <strain evidence="3">CGMCC 1.12125</strain>
    </source>
</reference>
<keyword evidence="1" id="KW-0812">Transmembrane</keyword>
<evidence type="ECO:0008006" key="4">
    <source>
        <dbReference type="Google" id="ProtNLM"/>
    </source>
</evidence>
<dbReference type="Proteomes" id="UP001595965">
    <property type="component" value="Unassembled WGS sequence"/>
</dbReference>
<name>A0ABV8XY20_9MICC</name>
<proteinExistence type="predicted"/>
<keyword evidence="1" id="KW-1133">Transmembrane helix</keyword>
<evidence type="ECO:0000256" key="1">
    <source>
        <dbReference type="SAM" id="Phobius"/>
    </source>
</evidence>
<evidence type="ECO:0000313" key="2">
    <source>
        <dbReference type="EMBL" id="MFC4429497.1"/>
    </source>
</evidence>
<sequence>MAAALATGSVPLHAWMLISHAHGPVLTVLMAATALWCWWCGVRAVRAVRAVRDPGSPGGAPVAPLRHLWIMAQAMALVHVALLTGFPGTGGHRHAGAPAGVGPWSGSGSQAGSGTQVTLDGVAEPLLWVVVLELGVCFACAVALRAGRRGIQSALSTAAPPTQPAGGHT</sequence>
<dbReference type="EMBL" id="JBHSEN010000001">
    <property type="protein sequence ID" value="MFC4429497.1"/>
    <property type="molecule type" value="Genomic_DNA"/>
</dbReference>
<keyword evidence="1" id="KW-0472">Membrane</keyword>
<feature type="transmembrane region" description="Helical" evidence="1">
    <location>
        <begin position="66"/>
        <end position="86"/>
    </location>
</feature>
<evidence type="ECO:0000313" key="3">
    <source>
        <dbReference type="Proteomes" id="UP001595965"/>
    </source>
</evidence>
<feature type="transmembrane region" description="Helical" evidence="1">
    <location>
        <begin position="24"/>
        <end position="45"/>
    </location>
</feature>
<accession>A0ABV8XY20</accession>
<comment type="caution">
    <text evidence="2">The sequence shown here is derived from an EMBL/GenBank/DDBJ whole genome shotgun (WGS) entry which is preliminary data.</text>
</comment>
<organism evidence="2 3">
    <name type="scientific">Citricoccus alkalitolerans</name>
    <dbReference type="NCBI Taxonomy" id="246603"/>
    <lineage>
        <taxon>Bacteria</taxon>
        <taxon>Bacillati</taxon>
        <taxon>Actinomycetota</taxon>
        <taxon>Actinomycetes</taxon>
        <taxon>Micrococcales</taxon>
        <taxon>Micrococcaceae</taxon>
        <taxon>Citricoccus</taxon>
    </lineage>
</organism>
<feature type="transmembrane region" description="Helical" evidence="1">
    <location>
        <begin position="126"/>
        <end position="144"/>
    </location>
</feature>
<keyword evidence="3" id="KW-1185">Reference proteome</keyword>